<evidence type="ECO:0000256" key="2">
    <source>
        <dbReference type="ARBA" id="ARBA00022723"/>
    </source>
</evidence>
<dbReference type="PROSITE" id="PS01358">
    <property type="entry name" value="ZF_RANBP2_1"/>
    <property type="match status" value="1"/>
</dbReference>
<dbReference type="GO" id="GO:0008270">
    <property type="term" value="F:zinc ion binding"/>
    <property type="evidence" value="ECO:0007669"/>
    <property type="project" value="UniProtKB-KW"/>
</dbReference>
<dbReference type="GO" id="GO:0006511">
    <property type="term" value="P:ubiquitin-dependent protein catabolic process"/>
    <property type="evidence" value="ECO:0007669"/>
    <property type="project" value="InterPro"/>
</dbReference>
<dbReference type="InterPro" id="IPR007716">
    <property type="entry name" value="NPL4_Zn-bd_put"/>
</dbReference>
<evidence type="ECO:0000256" key="1">
    <source>
        <dbReference type="ARBA" id="ARBA00011025"/>
    </source>
</evidence>
<feature type="domain" description="RanBP2-type" evidence="8">
    <location>
        <begin position="357"/>
        <end position="389"/>
    </location>
</feature>
<sequence>VYRHVDNVMFENAHLVERFLNYWRSTGHQRIGFLYGKYEIHTDVPLGIRARVAAIYEPPQESTRDSISLLPDDKESFVQELAQHLGLCRIGWIFTDLVADDVKKGTVKHVRNIESHFLSAEECIMAGNFQSQQPNPCRFSPVGYFGSKFVTVCVTGDASNQVHMEGYQVSNQCMALVRDNCLVPTKDAPELGYVRESSDKQYVPDVYYKEKDGYGNEVPRLARPLPVEYLLVDIPASTPLTPLFTFYADANIRPFPVENRMVDGHIQDFNALSAYMQQFTPDNFIQAVSDFHFLLYISQMDMLPMKDYMGPILEAVKTQNSEQARDWSHSEHWATVEQLIAASITSPPQSRPQNPGQAGPGSLWTCPHCTYLNSPELISCEMCSLPRSNLDNYQQKSM</sequence>
<dbReference type="PROSITE" id="PS50249">
    <property type="entry name" value="MPN"/>
    <property type="match status" value="1"/>
</dbReference>
<dbReference type="Pfam" id="PF05021">
    <property type="entry name" value="NPL4"/>
    <property type="match status" value="1"/>
</dbReference>
<dbReference type="InterPro" id="IPR037518">
    <property type="entry name" value="MPN"/>
</dbReference>
<feature type="non-terminal residue" evidence="10">
    <location>
        <position position="1"/>
    </location>
</feature>
<dbReference type="SUPFAM" id="SSF90209">
    <property type="entry name" value="Ran binding protein zinc finger-like"/>
    <property type="match status" value="1"/>
</dbReference>
<feature type="domain" description="MPN" evidence="9">
    <location>
        <begin position="8"/>
        <end position="145"/>
    </location>
</feature>
<dbReference type="InterPro" id="IPR007717">
    <property type="entry name" value="NPL4_C"/>
</dbReference>
<evidence type="ECO:0000259" key="9">
    <source>
        <dbReference type="PROSITE" id="PS50249"/>
    </source>
</evidence>
<dbReference type="Gene3D" id="3.40.140.10">
    <property type="entry name" value="Cytidine Deaminase, domain 2"/>
    <property type="match status" value="1"/>
</dbReference>
<evidence type="ECO:0000256" key="5">
    <source>
        <dbReference type="ARBA" id="ARBA00060618"/>
    </source>
</evidence>
<dbReference type="GO" id="GO:0005634">
    <property type="term" value="C:nucleus"/>
    <property type="evidence" value="ECO:0007669"/>
    <property type="project" value="TreeGrafter"/>
</dbReference>
<dbReference type="PANTHER" id="PTHR12710">
    <property type="entry name" value="NUCLEAR PROTEIN LOCALIZATION 4"/>
    <property type="match status" value="1"/>
</dbReference>
<evidence type="ECO:0000256" key="6">
    <source>
        <dbReference type="ARBA" id="ARBA00074519"/>
    </source>
</evidence>
<dbReference type="Gene3D" id="2.30.30.380">
    <property type="entry name" value="Zn-finger domain of Sec23/24"/>
    <property type="match status" value="1"/>
</dbReference>
<dbReference type="PROSITE" id="PS50199">
    <property type="entry name" value="ZF_RANBP2_2"/>
    <property type="match status" value="1"/>
</dbReference>
<reference evidence="10" key="1">
    <citation type="journal article" date="2023" name="IScience">
        <title>Live-bearing cockroach genome reveals convergent evolutionary mechanisms linked to viviparity in insects and beyond.</title>
        <authorList>
            <person name="Fouks B."/>
            <person name="Harrison M.C."/>
            <person name="Mikhailova A.A."/>
            <person name="Marchal E."/>
            <person name="English S."/>
            <person name="Carruthers M."/>
            <person name="Jennings E.C."/>
            <person name="Chiamaka E.L."/>
            <person name="Frigard R.A."/>
            <person name="Pippel M."/>
            <person name="Attardo G.M."/>
            <person name="Benoit J.B."/>
            <person name="Bornberg-Bauer E."/>
            <person name="Tobe S.S."/>
        </authorList>
    </citation>
    <scope>NUCLEOTIDE SEQUENCE</scope>
    <source>
        <strain evidence="10">Stay&amp;Tobe</strain>
    </source>
</reference>
<dbReference type="Pfam" id="PF05020">
    <property type="entry name" value="zf-NPL4"/>
    <property type="match status" value="1"/>
</dbReference>
<dbReference type="InterPro" id="IPR016563">
    <property type="entry name" value="Npl4"/>
</dbReference>
<dbReference type="GO" id="GO:0031625">
    <property type="term" value="F:ubiquitin protein ligase binding"/>
    <property type="evidence" value="ECO:0007669"/>
    <property type="project" value="TreeGrafter"/>
</dbReference>
<keyword evidence="11" id="KW-1185">Reference proteome</keyword>
<proteinExistence type="inferred from homology"/>
<keyword evidence="4" id="KW-0862">Zinc</keyword>
<reference evidence="10" key="2">
    <citation type="submission" date="2023-05" db="EMBL/GenBank/DDBJ databases">
        <authorList>
            <person name="Fouks B."/>
        </authorList>
    </citation>
    <scope>NUCLEOTIDE SEQUENCE</scope>
    <source>
        <strain evidence="10">Stay&amp;Tobe</strain>
        <tissue evidence="10">Testes</tissue>
    </source>
</reference>
<gene>
    <name evidence="10" type="ORF">L9F63_002585</name>
</gene>
<dbReference type="CDD" id="cd08061">
    <property type="entry name" value="MPN_NPL4"/>
    <property type="match status" value="1"/>
</dbReference>
<comment type="caution">
    <text evidence="10">The sequence shown here is derived from an EMBL/GenBank/DDBJ whole genome shotgun (WGS) entry which is preliminary data.</text>
</comment>
<comment type="pathway">
    <text evidence="5">Protein degradation; proteasomal ubiquitin-dependent pathway.</text>
</comment>
<evidence type="ECO:0000259" key="8">
    <source>
        <dbReference type="PROSITE" id="PS50199"/>
    </source>
</evidence>
<dbReference type="InterPro" id="IPR036443">
    <property type="entry name" value="Znf_RanBP2_sf"/>
</dbReference>
<protein>
    <recommendedName>
        <fullName evidence="6">Nuclear protein localization protein 4 homolog</fullName>
    </recommendedName>
</protein>
<dbReference type="AlphaFoldDB" id="A0AAD7ZS68"/>
<evidence type="ECO:0000313" key="10">
    <source>
        <dbReference type="EMBL" id="KAJ9585615.1"/>
    </source>
</evidence>
<dbReference type="InterPro" id="IPR001876">
    <property type="entry name" value="Znf_RanBP2"/>
</dbReference>
<dbReference type="EMBL" id="JASPKZ010007257">
    <property type="protein sequence ID" value="KAJ9585615.1"/>
    <property type="molecule type" value="Genomic_DNA"/>
</dbReference>
<keyword evidence="3 7" id="KW-0863">Zinc-finger</keyword>
<evidence type="ECO:0000256" key="4">
    <source>
        <dbReference type="ARBA" id="ARBA00022833"/>
    </source>
</evidence>
<comment type="similarity">
    <text evidence="1">Belongs to the NPL4 family.</text>
</comment>
<evidence type="ECO:0000256" key="3">
    <source>
        <dbReference type="ARBA" id="ARBA00022771"/>
    </source>
</evidence>
<name>A0AAD7ZS68_DIPPU</name>
<dbReference type="PANTHER" id="PTHR12710:SF0">
    <property type="entry name" value="NUCLEAR PROTEIN LOCALIZATION PROTEIN 4 HOMOLOG"/>
    <property type="match status" value="1"/>
</dbReference>
<dbReference type="FunFam" id="3.40.140.10:FF:000012">
    <property type="entry name" value="nuclear protein localization protein 4 homolog"/>
    <property type="match status" value="1"/>
</dbReference>
<keyword evidence="2" id="KW-0479">Metal-binding</keyword>
<accession>A0AAD7ZS68</accession>
<dbReference type="GO" id="GO:0043130">
    <property type="term" value="F:ubiquitin binding"/>
    <property type="evidence" value="ECO:0007669"/>
    <property type="project" value="TreeGrafter"/>
</dbReference>
<feature type="non-terminal residue" evidence="10">
    <location>
        <position position="398"/>
    </location>
</feature>
<evidence type="ECO:0000313" key="11">
    <source>
        <dbReference type="Proteomes" id="UP001233999"/>
    </source>
</evidence>
<evidence type="ECO:0000256" key="7">
    <source>
        <dbReference type="PROSITE-ProRule" id="PRU00322"/>
    </source>
</evidence>
<dbReference type="Proteomes" id="UP001233999">
    <property type="component" value="Unassembled WGS sequence"/>
</dbReference>
<organism evidence="10 11">
    <name type="scientific">Diploptera punctata</name>
    <name type="common">Pacific beetle cockroach</name>
    <dbReference type="NCBI Taxonomy" id="6984"/>
    <lineage>
        <taxon>Eukaryota</taxon>
        <taxon>Metazoa</taxon>
        <taxon>Ecdysozoa</taxon>
        <taxon>Arthropoda</taxon>
        <taxon>Hexapoda</taxon>
        <taxon>Insecta</taxon>
        <taxon>Pterygota</taxon>
        <taxon>Neoptera</taxon>
        <taxon>Polyneoptera</taxon>
        <taxon>Dictyoptera</taxon>
        <taxon>Blattodea</taxon>
        <taxon>Blaberoidea</taxon>
        <taxon>Blaberidae</taxon>
        <taxon>Diplopterinae</taxon>
        <taxon>Diploptera</taxon>
    </lineage>
</organism>
<dbReference type="SMART" id="SM00547">
    <property type="entry name" value="ZnF_RBZ"/>
    <property type="match status" value="1"/>
</dbReference>